<protein>
    <submittedName>
        <fullName evidence="9">Amino acid adenylation domain-containing protein</fullName>
    </submittedName>
</protein>
<dbReference type="InterPro" id="IPR045851">
    <property type="entry name" value="AMP-bd_C_sf"/>
</dbReference>
<dbReference type="InterPro" id="IPR001227">
    <property type="entry name" value="Ac_transferase_dom_sf"/>
</dbReference>
<evidence type="ECO:0000256" key="2">
    <source>
        <dbReference type="ARBA" id="ARBA00022450"/>
    </source>
</evidence>
<feature type="domain" description="Ketosynthase family 3 (KS3)" evidence="8">
    <location>
        <begin position="1444"/>
        <end position="1872"/>
    </location>
</feature>
<dbReference type="Pfam" id="PF00698">
    <property type="entry name" value="Acyl_transf_1"/>
    <property type="match status" value="1"/>
</dbReference>
<dbReference type="Pfam" id="PF00109">
    <property type="entry name" value="ketoacyl-synt"/>
    <property type="match status" value="1"/>
</dbReference>
<dbReference type="GO" id="GO:0031177">
    <property type="term" value="F:phosphopantetheine binding"/>
    <property type="evidence" value="ECO:0007669"/>
    <property type="project" value="InterPro"/>
</dbReference>
<dbReference type="GO" id="GO:0009239">
    <property type="term" value="P:enterobactin biosynthetic process"/>
    <property type="evidence" value="ECO:0007669"/>
    <property type="project" value="TreeGrafter"/>
</dbReference>
<comment type="similarity">
    <text evidence="5">In the C-terminal section; belongs to the NRP synthetase family.</text>
</comment>
<dbReference type="SMART" id="SM00823">
    <property type="entry name" value="PKS_PP"/>
    <property type="match status" value="3"/>
</dbReference>
<dbReference type="InterPro" id="IPR016035">
    <property type="entry name" value="Acyl_Trfase/lysoPLipase"/>
</dbReference>
<dbReference type="Gene3D" id="3.40.50.980">
    <property type="match status" value="2"/>
</dbReference>
<dbReference type="PANTHER" id="PTHR45527">
    <property type="entry name" value="NONRIBOSOMAL PEPTIDE SYNTHETASE"/>
    <property type="match status" value="1"/>
</dbReference>
<dbReference type="SMART" id="SM00827">
    <property type="entry name" value="PKS_AT"/>
    <property type="match status" value="1"/>
</dbReference>
<dbReference type="InterPro" id="IPR042099">
    <property type="entry name" value="ANL_N_sf"/>
</dbReference>
<keyword evidence="3" id="KW-0597">Phosphoprotein</keyword>
<comment type="cofactor">
    <cofactor evidence="1">
        <name>pantetheine 4'-phosphate</name>
        <dbReference type="ChEBI" id="CHEBI:47942"/>
    </cofactor>
</comment>
<dbReference type="Gene3D" id="3.30.70.3290">
    <property type="match status" value="1"/>
</dbReference>
<dbReference type="InterPro" id="IPR023213">
    <property type="entry name" value="CAT-like_dom_sf"/>
</dbReference>
<evidence type="ECO:0000256" key="3">
    <source>
        <dbReference type="ARBA" id="ARBA00022553"/>
    </source>
</evidence>
<dbReference type="Pfam" id="PF13193">
    <property type="entry name" value="AMP-binding_C"/>
    <property type="match status" value="2"/>
</dbReference>
<dbReference type="PROSITE" id="PS50075">
    <property type="entry name" value="CARRIER"/>
    <property type="match status" value="3"/>
</dbReference>
<feature type="non-terminal residue" evidence="9">
    <location>
        <position position="4282"/>
    </location>
</feature>
<dbReference type="InterPro" id="IPR024011">
    <property type="entry name" value="Biosynth_lucif-like_mOase_dom"/>
</dbReference>
<comment type="caution">
    <text evidence="9">The sequence shown here is derived from an EMBL/GenBank/DDBJ whole genome shotgun (WGS) entry which is preliminary data.</text>
</comment>
<dbReference type="SMART" id="SM00825">
    <property type="entry name" value="PKS_KS"/>
    <property type="match status" value="1"/>
</dbReference>
<dbReference type="Gene3D" id="3.40.366.10">
    <property type="entry name" value="Malonyl-Coenzyme A Acyl Carrier Protein, domain 2"/>
    <property type="match status" value="1"/>
</dbReference>
<feature type="region of interest" description="Disordered" evidence="6">
    <location>
        <begin position="2390"/>
        <end position="2426"/>
    </location>
</feature>
<dbReference type="InterPro" id="IPR001242">
    <property type="entry name" value="Condensation_dom"/>
</dbReference>
<dbReference type="GO" id="GO:0016705">
    <property type="term" value="F:oxidoreductase activity, acting on paired donors, with incorporation or reduction of molecular oxygen"/>
    <property type="evidence" value="ECO:0007669"/>
    <property type="project" value="InterPro"/>
</dbReference>
<dbReference type="PROSITE" id="PS00455">
    <property type="entry name" value="AMP_BINDING"/>
    <property type="match status" value="1"/>
</dbReference>
<reference evidence="9 10" key="1">
    <citation type="submission" date="2020-05" db="EMBL/GenBank/DDBJ databases">
        <authorList>
            <person name="Whitworth D."/>
        </authorList>
    </citation>
    <scope>NUCLEOTIDE SEQUENCE [LARGE SCALE GENOMIC DNA]</scope>
    <source>
        <strain evidence="9 10">AM005</strain>
    </source>
</reference>
<dbReference type="GO" id="GO:0004315">
    <property type="term" value="F:3-oxoacyl-[acyl-carrier-protein] synthase activity"/>
    <property type="evidence" value="ECO:0007669"/>
    <property type="project" value="InterPro"/>
</dbReference>
<dbReference type="InterPro" id="IPR010071">
    <property type="entry name" value="AA_adenyl_dom"/>
</dbReference>
<dbReference type="SUPFAM" id="SSF56801">
    <property type="entry name" value="Acetyl-CoA synthetase-like"/>
    <property type="match status" value="5"/>
</dbReference>
<feature type="region of interest" description="Disordered" evidence="6">
    <location>
        <begin position="3735"/>
        <end position="3770"/>
    </location>
</feature>
<dbReference type="InterPro" id="IPR018201">
    <property type="entry name" value="Ketoacyl_synth_AS"/>
</dbReference>
<accession>A0A7Y4MUP0</accession>
<dbReference type="InterPro" id="IPR020845">
    <property type="entry name" value="AMP-binding_CS"/>
</dbReference>
<gene>
    <name evidence="9" type="ORF">HNV28_34575</name>
</gene>
<dbReference type="Pfam" id="PF00668">
    <property type="entry name" value="Condensation"/>
    <property type="match status" value="3"/>
</dbReference>
<dbReference type="NCBIfam" id="TIGR01733">
    <property type="entry name" value="AA-adenyl-dom"/>
    <property type="match status" value="1"/>
</dbReference>
<proteinExistence type="inferred from homology"/>
<dbReference type="SUPFAM" id="SSF52777">
    <property type="entry name" value="CoA-dependent acyltransferases"/>
    <property type="match status" value="6"/>
</dbReference>
<dbReference type="Gene3D" id="2.30.38.10">
    <property type="entry name" value="Luciferase, Domain 3"/>
    <property type="match status" value="2"/>
</dbReference>
<dbReference type="InterPro" id="IPR020841">
    <property type="entry name" value="PKS_Beta-ketoAc_synthase_dom"/>
</dbReference>
<dbReference type="SUPFAM" id="SSF55048">
    <property type="entry name" value="Probable ACP-binding domain of malonyl-CoA ACP transacylase"/>
    <property type="match status" value="1"/>
</dbReference>
<evidence type="ECO:0000256" key="5">
    <source>
        <dbReference type="ARBA" id="ARBA00029443"/>
    </source>
</evidence>
<dbReference type="PROSITE" id="PS00606">
    <property type="entry name" value="KS3_1"/>
    <property type="match status" value="1"/>
</dbReference>
<dbReference type="Pfam" id="PF00550">
    <property type="entry name" value="PP-binding"/>
    <property type="match status" value="3"/>
</dbReference>
<dbReference type="Gene3D" id="3.40.47.10">
    <property type="match status" value="1"/>
</dbReference>
<dbReference type="InterPro" id="IPR036736">
    <property type="entry name" value="ACP-like_sf"/>
</dbReference>
<dbReference type="InterPro" id="IPR014043">
    <property type="entry name" value="Acyl_transferase_dom"/>
</dbReference>
<dbReference type="EMBL" id="JABFNT010000189">
    <property type="protein sequence ID" value="NOJ83381.1"/>
    <property type="molecule type" value="Genomic_DNA"/>
</dbReference>
<dbReference type="SUPFAM" id="SSF53901">
    <property type="entry name" value="Thiolase-like"/>
    <property type="match status" value="1"/>
</dbReference>
<dbReference type="Proteomes" id="UP000533080">
    <property type="component" value="Unassembled WGS sequence"/>
</dbReference>
<dbReference type="FunFam" id="3.40.50.12780:FF:000012">
    <property type="entry name" value="Non-ribosomal peptide synthetase"/>
    <property type="match status" value="1"/>
</dbReference>
<dbReference type="CDD" id="cd19531">
    <property type="entry name" value="LCL_NRPS-like"/>
    <property type="match status" value="3"/>
</dbReference>
<dbReference type="InterPro" id="IPR036661">
    <property type="entry name" value="Luciferase-like_sf"/>
</dbReference>
<evidence type="ECO:0000256" key="4">
    <source>
        <dbReference type="ARBA" id="ARBA00022679"/>
    </source>
</evidence>
<dbReference type="FunFam" id="3.30.300.30:FF:000010">
    <property type="entry name" value="Enterobactin synthetase component F"/>
    <property type="match status" value="2"/>
</dbReference>
<dbReference type="GO" id="GO:0043041">
    <property type="term" value="P:amino acid activation for nonribosomal peptide biosynthetic process"/>
    <property type="evidence" value="ECO:0007669"/>
    <property type="project" value="TreeGrafter"/>
</dbReference>
<dbReference type="PANTHER" id="PTHR45527:SF1">
    <property type="entry name" value="FATTY ACID SYNTHASE"/>
    <property type="match status" value="1"/>
</dbReference>
<feature type="domain" description="Carrier" evidence="7">
    <location>
        <begin position="1340"/>
        <end position="1416"/>
    </location>
</feature>
<dbReference type="Pfam" id="PF02801">
    <property type="entry name" value="Ketoacyl-synt_C"/>
    <property type="match status" value="1"/>
</dbReference>
<feature type="domain" description="Carrier" evidence="7">
    <location>
        <begin position="275"/>
        <end position="350"/>
    </location>
</feature>
<dbReference type="Pfam" id="PF00501">
    <property type="entry name" value="AMP-binding"/>
    <property type="match status" value="4"/>
</dbReference>
<dbReference type="CDD" id="cd05930">
    <property type="entry name" value="A_NRPS"/>
    <property type="match status" value="2"/>
</dbReference>
<dbReference type="InterPro" id="IPR025110">
    <property type="entry name" value="AMP-bd_C"/>
</dbReference>
<evidence type="ECO:0000256" key="1">
    <source>
        <dbReference type="ARBA" id="ARBA00001957"/>
    </source>
</evidence>
<dbReference type="FunFam" id="1.10.1200.10:FF:000016">
    <property type="entry name" value="Non-ribosomal peptide synthase"/>
    <property type="match status" value="1"/>
</dbReference>
<evidence type="ECO:0000313" key="10">
    <source>
        <dbReference type="Proteomes" id="UP000533080"/>
    </source>
</evidence>
<dbReference type="GO" id="GO:0006633">
    <property type="term" value="P:fatty acid biosynthetic process"/>
    <property type="evidence" value="ECO:0007669"/>
    <property type="project" value="InterPro"/>
</dbReference>
<evidence type="ECO:0000313" key="9">
    <source>
        <dbReference type="EMBL" id="NOJ83381.1"/>
    </source>
</evidence>
<keyword evidence="2" id="KW-0596">Phosphopantetheine</keyword>
<evidence type="ECO:0000259" key="8">
    <source>
        <dbReference type="PROSITE" id="PS52004"/>
    </source>
</evidence>
<dbReference type="FunFam" id="3.40.50.980:FF:000001">
    <property type="entry name" value="Non-ribosomal peptide synthetase"/>
    <property type="match status" value="1"/>
</dbReference>
<dbReference type="Gene3D" id="1.10.1200.10">
    <property type="entry name" value="ACP-like"/>
    <property type="match status" value="3"/>
</dbReference>
<dbReference type="GO" id="GO:0009366">
    <property type="term" value="C:enterobactin synthetase complex"/>
    <property type="evidence" value="ECO:0007669"/>
    <property type="project" value="TreeGrafter"/>
</dbReference>
<dbReference type="Gene3D" id="3.30.559.10">
    <property type="entry name" value="Chloramphenicol acetyltransferase-like domain"/>
    <property type="match status" value="3"/>
</dbReference>
<dbReference type="RefSeq" id="WP_171445150.1">
    <property type="nucleotide sequence ID" value="NZ_JABFNS010000191.1"/>
</dbReference>
<dbReference type="InterPro" id="IPR032821">
    <property type="entry name" value="PKS_assoc"/>
</dbReference>
<dbReference type="InterPro" id="IPR006162">
    <property type="entry name" value="Ppantetheine_attach_site"/>
</dbReference>
<dbReference type="CDD" id="cd00833">
    <property type="entry name" value="PKS"/>
    <property type="match status" value="1"/>
</dbReference>
<dbReference type="GO" id="GO:0047527">
    <property type="term" value="F:2,3-dihydroxybenzoate-serine ligase activity"/>
    <property type="evidence" value="ECO:0007669"/>
    <property type="project" value="TreeGrafter"/>
</dbReference>
<evidence type="ECO:0000259" key="7">
    <source>
        <dbReference type="PROSITE" id="PS50075"/>
    </source>
</evidence>
<dbReference type="FunFam" id="2.30.38.10:FF:000001">
    <property type="entry name" value="Non-ribosomal peptide synthetase PvdI"/>
    <property type="match status" value="2"/>
</dbReference>
<feature type="compositionally biased region" description="Pro residues" evidence="6">
    <location>
        <begin position="3743"/>
        <end position="3758"/>
    </location>
</feature>
<dbReference type="InterPro" id="IPR014030">
    <property type="entry name" value="Ketoacyl_synth_N"/>
</dbReference>
<dbReference type="InterPro" id="IPR016036">
    <property type="entry name" value="Malonyl_transacylase_ACP-bd"/>
</dbReference>
<dbReference type="Pfam" id="PF16197">
    <property type="entry name" value="KAsynt_C_assoc"/>
    <property type="match status" value="1"/>
</dbReference>
<dbReference type="SUPFAM" id="SSF51679">
    <property type="entry name" value="Bacterial luciferase-like"/>
    <property type="match status" value="1"/>
</dbReference>
<sequence>VHFVPSMLRAFVEEPGLEGLGSLRRVVCSGEALSAELVKKAYVRLPASVGVHNLYGPTEAAVDVTYWPCPRGEDFHRVPIGRPVANTVLYVLDTHGQPAPVGIPGELHIGGVQVGRGYWKRPQLTAERFIPDAFSGIPGARLYRTGDVARWLPDGTLEYLGRADFQVKLRGFRIELGEIETALRTHPGVRDAIAVVREDAPGDQRLVAYVTGEPAPDVSALRARLAEHLPAHMVPTAIVTLPSLPLSPNGKVDRKALPLPVATPVPGASAPPVQERMTPFQQRVAALFRELLRVEHVGLHDDFFALGGHSLLATQLISRLRSTFGVELSLNALFDAPSVARVTELVEEGMLLRVSAPQIPALRPVPRDGNLPPSFAQQRLWLIDQLQPGGSQYNLPGALRLEGALDTEALRRALAYLVKRHEPLRTSFVMRDGDPIQVIHPAADWALPLTDLSSLPEGDREPEARRLAATDAGQPFDLSAGPLLRTLLLKLDAELHVLVLTMHHIVSDGWSLGVIVREVAAAYDAFAQGRSPALPPLPIQYADFASWQRQWLQGEVLTAQVDWWKEQLAGAPQVLDLPTDKPRPTHRSQFGELFPVHLPQDVVTPFLALARQAGATPYMALLAVWQVLLSRYSRQEDLLVGSPIAGRRHGEVEGLVGFFVNTLVLRARVRPRDSFRALLAQVRDTTLAAYEHQDLPFEKLVEELQPRRDLGRNPLVQTYFSLLNTPTGPVRATGLTLRPAEVEIGTSRFDLGLALTDDADGLRGAIEHSTDLFETATMARLAGHLRVLVESVTAAPDQPLGTLDMLTPGERQQLLRDWNDNAARYDGAGGTIAEVIARHASLRPFAVALACGDETLTFEQLDTRANQLANLLRARGVSTEVLVAVSLDRGTAWVIAMLAVLKAGGAFVPLDASYPAQRLAIMLEDAPPRLLLTSRANHARLPLPDSGLPTLLLEELDLSEWPTTSPVSDVGPNHLAYVMFTSGSTGRPKGVAIPHRGVLRLMHSEPFIRFGVRETGLVMAPASFDGSVMELWIPLLNGSGVVLYPPEAQASDLDTLSRVVERHGVTLIHFPAGLFSQVVEHRTDLLKKLRAIHVVGDILSAPHTRRTLTTTGVPVTNGYGPTENSIISTSYTAHEASQFGASVPIGRPVSNTQAYVLDSQLQLVPIGVPGELYVGGEGLGRGYVSRPDLTAERFIPAPFATQPGARLYRTGDLVRWLADGTLEFIGRIDNQVKVRGFRIELADVEAALRTQPGVLEAAAVVREDIPGDKRLVAYAMGRDDAPLDVAALRAGMRQRLPEYMVPSVFVVLPTLPLSTSGKVDRKALPAPDSASTGREGHFVEPSSPLAQQLAALWAKELGTERIGLHDHLFDDLGGTSLSVVRIAKRMQETLNREVPVVWLFEHPTVDALAAVLERAAKVDEVPTAPARPETAAEPSAEVKPATGSGLVAIVGMSGRFPGASSVQDFWRNLRDGVESISRFTPEQLERMPGLPEGLELSQHPAFVPAGGVLDGIDGFDPGFFDLSLREAQWMDPQQRLFLQTAWSALEDAGIDPERTPEAISLYAGAVDSGYKDAVRATLPLDGAALFELYGTATHESLATKASFKLGLTGESVLVYTACSTGLVAVHLACQNLLAGRSGVALAGATRIAVPQRTGYVYQEGMILSPDGHCRSFDANAQGTVSGNGVACVVLKRLEDAQRDGDSIYAVIRATATNNDGRYKSGYTAPSVQGQAAVISQALARSGVRAQDIGYVEAHGTATPLGDPIEVAALQRAYGLGADHRGTIALASLKSNMGHMDTVAGLAGLMKVALSLHHGEVPPSLHFERPNPQIDFDASPFFVNTTLRPWPRTETPRRAAVSSFGIGGTNAHAVLEESPMAHSGSTTRSHHVVTLSARSAEALEAAARQLAGHAEAYAADLSLADVAFTHAVGRKAFEFRRTVVARDAADLTARLRKPYTPVKVADADVNRRRVAFIFPGQGAQQAGMGRELYEAEPAFRAHADACLALLAPALRERVREVLFAGPGMDAAAVADTRAALPALFTVEYSLARMWMDWGLRPYAVLGHSFGEYAAACLSGVLSLEDAMRLAVARGELMHRMPPGAMLAVAMPESQVLPLLTGRLSLAAINAPDRCVVAGPIAEVERLQEELRRREVGTVRMPAPHAFHSADVEPLMPALADVVNSLQRHAPTLRYASSVTGRWALANELAQPDYWAAQMRQPVRFTNAVGALLEEGCSLLLEVGPGQDLTPLVRACLGRDKERVKAVATLRRGGTTPEHASLMTAVGELWTLGVSVDWNVFYGHEQRLRLHLPTYPFQEKRCWVEAPARPAQAAIPALANGVGHAAVPASVAASGVPDSSAPSFQAPGGFATTGAPKPVAAPPMVQASGDFAAPGIPQTYGSLAAPQATSPHQAQGTPAPAPTSEREDAPRGDIEERLAALWRERLGLTFVGRDDNFLEIGGNSLMAAQLLNQVRSTFGVQLPLAALFEAPTVAGIAQRIEPLLRQAPVVEATRELPIVPLPRDRPLPLSFVQERVWRLEQHLPGLSAYNIPFVFRLEGVVDAVILERAVQEIIQRHESLRTTYDVVDGRPVQRFHARMHVPLVRLTLTGTPEQREAEAMQLAREDAAKPFDLVKGPVVRTTLLQLDERVHILLGNIHHIVSDTLSVNIFIHELFQCYAAFQQGRPAPLPPLSVQYADFGAWQRQVIAEGRLPEQEQWWRNQLAAMPRQLNIATDRPRPKTSPLTSVRMPVSFSAALSREVAEFGKRESYTPYMMVLAAWQALLHRYSGQTDIIVGTPIGNRTRPELLPLIGYVAHSAAFRTSFADDPTFLELLSRVRQEVNDVQLRPDVPFEHLVEALVPGKDIGRGRLTDTIFVFHTTVGGTAAALELTGVRGTMVEVPDAPVQWGATLSDLSLVLGDDAGRISGALEYATELFDEATARRIVEHLQVLLGSALARPSERISRLPLATEEDRRAWPAPLPRPVSTPIPSRLSQRAARQSGAAAVIQGSTSWTWSDLALRARNVAARLRALGVQPGEPVAVCLKPSPAKLAVLWGVLEAGGAVVAVGPTDLGRLADFASPGARVPVLVTWRGIMTAARLDAARVLHVEDALDSSGALAERPAPAPESLAWLLPVGANQSPWALVHQGLTELFDALDKRLRPAEGATWVAAAESSAERPELEALWALSRGLTVTFPSEQVTAQWEVLQGGGPRQGAMDLSLIYFANDEDSLVGPKYELLVEGAKYADANGFSAVWTPERHFHSFGGLYPQPAVVAGALATITRNLSLRSGSVVLPLHDPLLVAEQWSVVDNLSGGRAGLSIATGWHVADFTFAPQNFEDRRNVLLRNLETVRALWRGEKLRRPGGGGVTVEVGLRPKPVQKDLPVWLTAAGSPETFRLAGEVGAGVLTGLLTQSLEELKQKVGLYREAWRRNGHPGRGHVALMLHAFIGDDEQEVLRTVRKPLLSYFRSSAEITATLLAAQGYQGEIDKVSEEDVNALLEHTFEHHAKGTGLIGTVESGVQRLLHVREADVDEVACLIDFGLDTPVVLEGLRRLTVIRERLEQDASQRKVQRQAEGTLAVDELLALARQSGAVLLHASARLARTLVELPQAREALEPVGALVLDGASTELALSLHRNLGTEVLLAGAAGEGGLLPRPPTERVPEGLQSWVLDPAGLPVPPGVVGELALEGAGLPWDLWRANEQERRRFVQHPSSSEARLFRTGRHARLRVDGHVEHVTLPAAPKAQAPAPKPQPKAPAPAPMQQPEPSTIPRVPRTRPLPLSFAQQRLWYLQQLDPGSTAYNNGSNFRLTGPLNVEALQAALNEVVKRHEVLRTTYQLTEDGAVQIIHAEGSLPALVEDIPGDSAEAREAEMLRRCAALAALPFDLEKGPVARALLLRMGPEDHVLSLMQHHVISDAWCTLVLGRELSVLYSCFSAGIPSPLPPLEVQYADYAVWQRKWLEGAVMEGQVRWWKEQLTGVPALELPTDRPRPAVQSYAGGSYRFELPPEVTQPLLALGRREGATSFMALMALFQALLGRTSGQEDFAVGIPTAGRSRPEVEGLLGCFVNTLALRARLEGAPSFRELLGRVKRHSLDAFANQDAPFERVIEALQLPRDQSRTPVFQAVLNVINTPTVDVSYQALKLSELGLYPDTSKFDLSLEVVERQNTLYCRFEYATGLFDGVTLERLAGHLTELARVVVATPDLPLHRVAILSEDERRQVLKGFQGREMAPASEATIHALMEAQAARTPDAVAVSFESERLTYRELDARANQVAHHLRGLGVAPESL</sequence>
<dbReference type="SUPFAM" id="SSF52151">
    <property type="entry name" value="FabD/lysophospholipase-like"/>
    <property type="match status" value="1"/>
</dbReference>
<dbReference type="Pfam" id="PF00296">
    <property type="entry name" value="Bac_luciferase"/>
    <property type="match status" value="1"/>
</dbReference>
<dbReference type="NCBIfam" id="TIGR04020">
    <property type="entry name" value="seco_metab_LLM"/>
    <property type="match status" value="1"/>
</dbReference>
<dbReference type="GO" id="GO:0005829">
    <property type="term" value="C:cytosol"/>
    <property type="evidence" value="ECO:0007669"/>
    <property type="project" value="TreeGrafter"/>
</dbReference>
<dbReference type="InterPro" id="IPR000873">
    <property type="entry name" value="AMP-dep_synth/lig_dom"/>
</dbReference>
<dbReference type="PROSITE" id="PS00012">
    <property type="entry name" value="PHOSPHOPANTETHEINE"/>
    <property type="match status" value="2"/>
</dbReference>
<evidence type="ECO:0000256" key="6">
    <source>
        <dbReference type="SAM" id="MobiDB-lite"/>
    </source>
</evidence>
<dbReference type="InterPro" id="IPR020806">
    <property type="entry name" value="PKS_PP-bd"/>
</dbReference>
<dbReference type="PROSITE" id="PS52004">
    <property type="entry name" value="KS3_2"/>
    <property type="match status" value="1"/>
</dbReference>
<dbReference type="Gene3D" id="3.30.559.30">
    <property type="entry name" value="Nonribosomal peptide synthetase, condensation domain"/>
    <property type="match status" value="3"/>
</dbReference>
<feature type="compositionally biased region" description="Polar residues" evidence="6">
    <location>
        <begin position="2401"/>
        <end position="2410"/>
    </location>
</feature>
<keyword evidence="4" id="KW-0808">Transferase</keyword>
<dbReference type="InterPro" id="IPR016039">
    <property type="entry name" value="Thiolase-like"/>
</dbReference>
<dbReference type="FunFam" id="3.30.559.10:FF:000012">
    <property type="entry name" value="Non-ribosomal peptide synthetase"/>
    <property type="match status" value="2"/>
</dbReference>
<name>A0A7Y4MUP0_MYXXA</name>
<organism evidence="9 10">
    <name type="scientific">Myxococcus xanthus</name>
    <dbReference type="NCBI Taxonomy" id="34"/>
    <lineage>
        <taxon>Bacteria</taxon>
        <taxon>Pseudomonadati</taxon>
        <taxon>Myxococcota</taxon>
        <taxon>Myxococcia</taxon>
        <taxon>Myxococcales</taxon>
        <taxon>Cystobacterineae</taxon>
        <taxon>Myxococcaceae</taxon>
        <taxon>Myxococcus</taxon>
    </lineage>
</organism>
<dbReference type="InterPro" id="IPR011251">
    <property type="entry name" value="Luciferase-like_dom"/>
</dbReference>
<dbReference type="InterPro" id="IPR014031">
    <property type="entry name" value="Ketoacyl_synth_C"/>
</dbReference>
<dbReference type="SUPFAM" id="SSF47336">
    <property type="entry name" value="ACP-like"/>
    <property type="match status" value="3"/>
</dbReference>
<dbReference type="InterPro" id="IPR009081">
    <property type="entry name" value="PP-bd_ACP"/>
</dbReference>
<feature type="non-terminal residue" evidence="9">
    <location>
        <position position="1"/>
    </location>
</feature>
<dbReference type="Gene3D" id="3.20.20.30">
    <property type="entry name" value="Luciferase-like domain"/>
    <property type="match status" value="1"/>
</dbReference>
<dbReference type="Gene3D" id="3.30.300.30">
    <property type="match status" value="2"/>
</dbReference>
<feature type="domain" description="Carrier" evidence="7">
    <location>
        <begin position="2423"/>
        <end position="2498"/>
    </location>
</feature>
<dbReference type="Gene3D" id="3.40.50.12780">
    <property type="entry name" value="N-terminal domain of ligase-like"/>
    <property type="match status" value="3"/>
</dbReference>
<feature type="region of interest" description="Disordered" evidence="6">
    <location>
        <begin position="1319"/>
        <end position="1340"/>
    </location>
</feature>